<dbReference type="STRING" id="518766.Rmar_2668"/>
<gene>
    <name evidence="2" type="ordered locus">Rmar_2668</name>
</gene>
<dbReference type="OrthoDB" id="9808176at2"/>
<accession>D0MGH7</accession>
<evidence type="ECO:0000259" key="1">
    <source>
        <dbReference type="PROSITE" id="PS50910"/>
    </source>
</evidence>
<reference evidence="2 3" key="1">
    <citation type="journal article" date="2009" name="Stand. Genomic Sci.">
        <title>Complete genome sequence of Rhodothermus marinus type strain (R-10).</title>
        <authorList>
            <person name="Nolan M."/>
            <person name="Tindall B.J."/>
            <person name="Pomrenke H."/>
            <person name="Lapidus A."/>
            <person name="Copeland A."/>
            <person name="Glavina Del Rio T."/>
            <person name="Lucas S."/>
            <person name="Chen F."/>
            <person name="Tice H."/>
            <person name="Cheng J.F."/>
            <person name="Saunders E."/>
            <person name="Han C."/>
            <person name="Bruce D."/>
            <person name="Goodwin L."/>
            <person name="Chain P."/>
            <person name="Pitluck S."/>
            <person name="Ovchinikova G."/>
            <person name="Pati A."/>
            <person name="Ivanova N."/>
            <person name="Mavromatis K."/>
            <person name="Chen A."/>
            <person name="Palaniappan K."/>
            <person name="Land M."/>
            <person name="Hauser L."/>
            <person name="Chang Y.J."/>
            <person name="Jeffries C.D."/>
            <person name="Brettin T."/>
            <person name="Goker M."/>
            <person name="Bristow J."/>
            <person name="Eisen J.A."/>
            <person name="Markowitz V."/>
            <person name="Hugenholtz P."/>
            <person name="Kyrpides N.C."/>
            <person name="Klenk H.P."/>
            <person name="Detter J.C."/>
        </authorList>
    </citation>
    <scope>NUCLEOTIDE SEQUENCE [LARGE SCALE GENOMIC DNA]</scope>
    <source>
        <strain evidence="3">ATCC 43812 / DSM 4252 / R-10</strain>
    </source>
</reference>
<dbReference type="SMART" id="SM00748">
    <property type="entry name" value="HEPN"/>
    <property type="match status" value="1"/>
</dbReference>
<dbReference type="HOGENOM" id="CLU_123170_0_0_10"/>
<name>D0MGH7_RHOM4</name>
<feature type="domain" description="HEPN" evidence="1">
    <location>
        <begin position="12"/>
        <end position="120"/>
    </location>
</feature>
<dbReference type="Gene3D" id="1.20.120.330">
    <property type="entry name" value="Nucleotidyltransferases domain 2"/>
    <property type="match status" value="1"/>
</dbReference>
<dbReference type="PROSITE" id="PS50910">
    <property type="entry name" value="HEPN"/>
    <property type="match status" value="1"/>
</dbReference>
<dbReference type="KEGG" id="rmr:Rmar_2668"/>
<keyword evidence="3" id="KW-1185">Reference proteome</keyword>
<evidence type="ECO:0000313" key="2">
    <source>
        <dbReference type="EMBL" id="ACY49540.1"/>
    </source>
</evidence>
<protein>
    <submittedName>
        <fullName evidence="2">HEPN domain protein</fullName>
    </submittedName>
</protein>
<dbReference type="RefSeq" id="WP_012845150.1">
    <property type="nucleotide sequence ID" value="NC_013501.1"/>
</dbReference>
<dbReference type="AlphaFoldDB" id="D0MGH7"/>
<dbReference type="SUPFAM" id="SSF81593">
    <property type="entry name" value="Nucleotidyltransferase substrate binding subunit/domain"/>
    <property type="match status" value="1"/>
</dbReference>
<dbReference type="eggNOG" id="COG2250">
    <property type="taxonomic scope" value="Bacteria"/>
</dbReference>
<sequence length="137" mass="15803">MAAPSDEIRAWLQKAYHDLLAARVLMRQRLPIYDMVCFHCQQAVEKALKALLLWKNIPFRRVHSLGYLLDLSEPVSYRLRGLRDRIEALAPYAVEVRYPGDLLAVSREEARAALKTAEAVWKVIMETMPVEFHPEEG</sequence>
<organism evidence="2 3">
    <name type="scientific">Rhodothermus marinus (strain ATCC 43812 / DSM 4252 / R-10)</name>
    <name type="common">Rhodothermus obamensis</name>
    <dbReference type="NCBI Taxonomy" id="518766"/>
    <lineage>
        <taxon>Bacteria</taxon>
        <taxon>Pseudomonadati</taxon>
        <taxon>Rhodothermota</taxon>
        <taxon>Rhodothermia</taxon>
        <taxon>Rhodothermales</taxon>
        <taxon>Rhodothermaceae</taxon>
        <taxon>Rhodothermus</taxon>
    </lineage>
</organism>
<dbReference type="InterPro" id="IPR007842">
    <property type="entry name" value="HEPN_dom"/>
</dbReference>
<proteinExistence type="predicted"/>
<evidence type="ECO:0000313" key="3">
    <source>
        <dbReference type="Proteomes" id="UP000002221"/>
    </source>
</evidence>
<dbReference type="Pfam" id="PF05168">
    <property type="entry name" value="HEPN"/>
    <property type="match status" value="1"/>
</dbReference>
<dbReference type="Proteomes" id="UP000002221">
    <property type="component" value="Chromosome"/>
</dbReference>
<dbReference type="EMBL" id="CP001807">
    <property type="protein sequence ID" value="ACY49540.1"/>
    <property type="molecule type" value="Genomic_DNA"/>
</dbReference>